<feature type="non-terminal residue" evidence="1">
    <location>
        <position position="1"/>
    </location>
</feature>
<gene>
    <name evidence="1" type="ORF">Tci_924569</name>
</gene>
<sequence>AGLGDADDRAPGLQLFTGQAVVHVALDVERSHVGVAGIVEPLLAAQGAFGRIGHGSGLSWN</sequence>
<dbReference type="AlphaFoldDB" id="A0A699X277"/>
<accession>A0A699X277</accession>
<proteinExistence type="predicted"/>
<organism evidence="1">
    <name type="scientific">Tanacetum cinerariifolium</name>
    <name type="common">Dalmatian daisy</name>
    <name type="synonym">Chrysanthemum cinerariifolium</name>
    <dbReference type="NCBI Taxonomy" id="118510"/>
    <lineage>
        <taxon>Eukaryota</taxon>
        <taxon>Viridiplantae</taxon>
        <taxon>Streptophyta</taxon>
        <taxon>Embryophyta</taxon>
        <taxon>Tracheophyta</taxon>
        <taxon>Spermatophyta</taxon>
        <taxon>Magnoliopsida</taxon>
        <taxon>eudicotyledons</taxon>
        <taxon>Gunneridae</taxon>
        <taxon>Pentapetalae</taxon>
        <taxon>asterids</taxon>
        <taxon>campanulids</taxon>
        <taxon>Asterales</taxon>
        <taxon>Asteraceae</taxon>
        <taxon>Asteroideae</taxon>
        <taxon>Anthemideae</taxon>
        <taxon>Anthemidinae</taxon>
        <taxon>Tanacetum</taxon>
    </lineage>
</organism>
<reference evidence="1" key="1">
    <citation type="journal article" date="2019" name="Sci. Rep.">
        <title>Draft genome of Tanacetum cinerariifolium, the natural source of mosquito coil.</title>
        <authorList>
            <person name="Yamashiro T."/>
            <person name="Shiraishi A."/>
            <person name="Satake H."/>
            <person name="Nakayama K."/>
        </authorList>
    </citation>
    <scope>NUCLEOTIDE SEQUENCE</scope>
</reference>
<comment type="caution">
    <text evidence="1">The sequence shown here is derived from an EMBL/GenBank/DDBJ whole genome shotgun (WGS) entry which is preliminary data.</text>
</comment>
<dbReference type="EMBL" id="BKCJ011784263">
    <property type="protein sequence ID" value="GFD52600.1"/>
    <property type="molecule type" value="Genomic_DNA"/>
</dbReference>
<name>A0A699X277_TANCI</name>
<evidence type="ECO:0000313" key="1">
    <source>
        <dbReference type="EMBL" id="GFD52600.1"/>
    </source>
</evidence>
<protein>
    <submittedName>
        <fullName evidence="1">Uncharacterized protein</fullName>
    </submittedName>
</protein>